<dbReference type="PANTHER" id="PTHR30472:SF64">
    <property type="entry name" value="IRON(3+)-HYDROXAMATE IMPORT SYSTEM PERMEASE PROTEIN FHUG"/>
    <property type="match status" value="1"/>
</dbReference>
<sequence length="338" mass="36592">MAPKRRIPFLLYISITLIFIFLTFFFSINTGSYQLSLPEVVNNLFGQGQDNSILVLFEYRLPRILMALVGGAGIAVAGSLLQSYTGNHLADTGLLGLHAGASCGLIIFMSFFSQKFLYAEILIPLFAFSGGALAAVLIVYLAKSKNGGINTNKLILIGIAVSALFNAITLFLSLRLSKDTYSFAASWLLGNIWGRHWIHVSILIPWVALFSFLAYHLAHRLNLLQVGEAFAQTTGINVKRTKNSALIFAVVLSSVSVAIVGNISFLGLLAPHLARQLVGSDYRLNLPLSALIGAGILLLSDTIGRSLFEANPIPAGILVSFIGGPYFIYLLLKNNRSV</sequence>
<evidence type="ECO:0000256" key="6">
    <source>
        <dbReference type="ARBA" id="ARBA00022989"/>
    </source>
</evidence>
<feature type="transmembrane region" description="Helical" evidence="8">
    <location>
        <begin position="64"/>
        <end position="81"/>
    </location>
</feature>
<feature type="transmembrane region" description="Helical" evidence="8">
    <location>
        <begin position="118"/>
        <end position="142"/>
    </location>
</feature>
<dbReference type="AlphaFoldDB" id="A0A544UAZ8"/>
<keyword evidence="5 8" id="KW-0812">Transmembrane</keyword>
<dbReference type="OrthoDB" id="9811721at2"/>
<protein>
    <submittedName>
        <fullName evidence="9">Iron ABC transporter permease</fullName>
    </submittedName>
</protein>
<evidence type="ECO:0000313" key="9">
    <source>
        <dbReference type="EMBL" id="TQR29449.1"/>
    </source>
</evidence>
<feature type="transmembrane region" description="Helical" evidence="8">
    <location>
        <begin position="154"/>
        <end position="176"/>
    </location>
</feature>
<keyword evidence="6 8" id="KW-1133">Transmembrane helix</keyword>
<dbReference type="Pfam" id="PF01032">
    <property type="entry name" value="FecCD"/>
    <property type="match status" value="1"/>
</dbReference>
<feature type="transmembrane region" description="Helical" evidence="8">
    <location>
        <begin position="245"/>
        <end position="270"/>
    </location>
</feature>
<feature type="transmembrane region" description="Helical" evidence="8">
    <location>
        <begin position="196"/>
        <end position="215"/>
    </location>
</feature>
<comment type="caution">
    <text evidence="9">The sequence shown here is derived from an EMBL/GenBank/DDBJ whole genome shotgun (WGS) entry which is preliminary data.</text>
</comment>
<evidence type="ECO:0000313" key="10">
    <source>
        <dbReference type="Proteomes" id="UP000317944"/>
    </source>
</evidence>
<feature type="transmembrane region" description="Helical" evidence="8">
    <location>
        <begin position="93"/>
        <end position="112"/>
    </location>
</feature>
<keyword evidence="4" id="KW-1003">Cell membrane</keyword>
<evidence type="ECO:0000256" key="8">
    <source>
        <dbReference type="SAM" id="Phobius"/>
    </source>
</evidence>
<dbReference type="InterPro" id="IPR037294">
    <property type="entry name" value="ABC_BtuC-like"/>
</dbReference>
<proteinExistence type="inferred from homology"/>
<evidence type="ECO:0000256" key="3">
    <source>
        <dbReference type="ARBA" id="ARBA00022448"/>
    </source>
</evidence>
<feature type="transmembrane region" description="Helical" evidence="8">
    <location>
        <begin position="312"/>
        <end position="332"/>
    </location>
</feature>
<dbReference type="Proteomes" id="UP000317944">
    <property type="component" value="Unassembled WGS sequence"/>
</dbReference>
<evidence type="ECO:0000256" key="2">
    <source>
        <dbReference type="ARBA" id="ARBA00007935"/>
    </source>
</evidence>
<keyword evidence="3" id="KW-0813">Transport</keyword>
<comment type="similarity">
    <text evidence="2">Belongs to the binding-protein-dependent transport system permease family. FecCD subfamily.</text>
</comment>
<dbReference type="FunFam" id="1.10.3470.10:FF:000001">
    <property type="entry name" value="Vitamin B12 ABC transporter permease BtuC"/>
    <property type="match status" value="1"/>
</dbReference>
<dbReference type="InterPro" id="IPR000522">
    <property type="entry name" value="ABC_transptr_permease_BtuC"/>
</dbReference>
<organism evidence="9 10">
    <name type="scientific">Lysinibacillus sphaericus</name>
    <name type="common">Bacillus sphaericus</name>
    <dbReference type="NCBI Taxonomy" id="1421"/>
    <lineage>
        <taxon>Bacteria</taxon>
        <taxon>Bacillati</taxon>
        <taxon>Bacillota</taxon>
        <taxon>Bacilli</taxon>
        <taxon>Bacillales</taxon>
        <taxon>Bacillaceae</taxon>
        <taxon>Lysinibacillus</taxon>
    </lineage>
</organism>
<evidence type="ECO:0000256" key="4">
    <source>
        <dbReference type="ARBA" id="ARBA00022475"/>
    </source>
</evidence>
<accession>A0A544UAZ8</accession>
<comment type="subcellular location">
    <subcellularLocation>
        <location evidence="1">Cell membrane</location>
        <topology evidence="1">Multi-pass membrane protein</topology>
    </subcellularLocation>
</comment>
<dbReference type="Gene3D" id="1.10.3470.10">
    <property type="entry name" value="ABC transporter involved in vitamin B12 uptake, BtuC"/>
    <property type="match status" value="1"/>
</dbReference>
<evidence type="ECO:0000256" key="1">
    <source>
        <dbReference type="ARBA" id="ARBA00004651"/>
    </source>
</evidence>
<dbReference type="GO" id="GO:0005886">
    <property type="term" value="C:plasma membrane"/>
    <property type="evidence" value="ECO:0007669"/>
    <property type="project" value="UniProtKB-SubCell"/>
</dbReference>
<name>A0A544UAZ8_LYSSH</name>
<evidence type="ECO:0000256" key="7">
    <source>
        <dbReference type="ARBA" id="ARBA00023136"/>
    </source>
</evidence>
<feature type="transmembrane region" description="Helical" evidence="8">
    <location>
        <begin position="9"/>
        <end position="28"/>
    </location>
</feature>
<dbReference type="SUPFAM" id="SSF81345">
    <property type="entry name" value="ABC transporter involved in vitamin B12 uptake, BtuC"/>
    <property type="match status" value="1"/>
</dbReference>
<dbReference type="PANTHER" id="PTHR30472">
    <property type="entry name" value="FERRIC ENTEROBACTIN TRANSPORT SYSTEM PERMEASE PROTEIN"/>
    <property type="match status" value="1"/>
</dbReference>
<gene>
    <name evidence="9" type="ORF">C7Y47_17665</name>
</gene>
<dbReference type="GO" id="GO:0033214">
    <property type="term" value="P:siderophore-iron import into cell"/>
    <property type="evidence" value="ECO:0007669"/>
    <property type="project" value="TreeGrafter"/>
</dbReference>
<evidence type="ECO:0000256" key="5">
    <source>
        <dbReference type="ARBA" id="ARBA00022692"/>
    </source>
</evidence>
<dbReference type="GO" id="GO:0022857">
    <property type="term" value="F:transmembrane transporter activity"/>
    <property type="evidence" value="ECO:0007669"/>
    <property type="project" value="InterPro"/>
</dbReference>
<dbReference type="EMBL" id="SADV01000018">
    <property type="protein sequence ID" value="TQR29449.1"/>
    <property type="molecule type" value="Genomic_DNA"/>
</dbReference>
<dbReference type="CDD" id="cd06550">
    <property type="entry name" value="TM_ABC_iron-siderophores_like"/>
    <property type="match status" value="1"/>
</dbReference>
<dbReference type="RefSeq" id="WP_142509957.1">
    <property type="nucleotide sequence ID" value="NZ_SADV01000018.1"/>
</dbReference>
<reference evidence="9 10" key="1">
    <citation type="submission" date="2018-03" db="EMBL/GenBank/DDBJ databases">
        <title>Aerobic endospore-forming bacteria genome sequencing and assembly.</title>
        <authorList>
            <person name="Cavalcante D.A."/>
            <person name="Driks A."/>
            <person name="Putonti C."/>
            <person name="De-Souza M.T."/>
        </authorList>
    </citation>
    <scope>NUCLEOTIDE SEQUENCE [LARGE SCALE GENOMIC DNA]</scope>
    <source>
        <strain evidence="9 10">SDF0037</strain>
    </source>
</reference>
<keyword evidence="7 8" id="KW-0472">Membrane</keyword>